<dbReference type="OrthoDB" id="9789996at2"/>
<evidence type="ECO:0000313" key="4">
    <source>
        <dbReference type="EMBL" id="GER99561.1"/>
    </source>
</evidence>
<accession>A0A5M3VV56</accession>
<dbReference type="SMART" id="SM00116">
    <property type="entry name" value="CBS"/>
    <property type="match status" value="2"/>
</dbReference>
<dbReference type="AlphaFoldDB" id="A0A5M3VV56"/>
<dbReference type="InterPro" id="IPR000644">
    <property type="entry name" value="CBS_dom"/>
</dbReference>
<proteinExistence type="predicted"/>
<dbReference type="Gene3D" id="3.10.580.10">
    <property type="entry name" value="CBS-domain"/>
    <property type="match status" value="1"/>
</dbReference>
<organism evidence="4 5">
    <name type="scientific">Acrocarpospora corrugata</name>
    <dbReference type="NCBI Taxonomy" id="35763"/>
    <lineage>
        <taxon>Bacteria</taxon>
        <taxon>Bacillati</taxon>
        <taxon>Actinomycetota</taxon>
        <taxon>Actinomycetes</taxon>
        <taxon>Streptosporangiales</taxon>
        <taxon>Streptosporangiaceae</taxon>
        <taxon>Acrocarpospora</taxon>
    </lineage>
</organism>
<dbReference type="Pfam" id="PF00571">
    <property type="entry name" value="CBS"/>
    <property type="match status" value="2"/>
</dbReference>
<name>A0A5M3VV56_9ACTN</name>
<gene>
    <name evidence="4" type="ORF">Acor_16250</name>
</gene>
<dbReference type="Proteomes" id="UP000334990">
    <property type="component" value="Unassembled WGS sequence"/>
</dbReference>
<evidence type="ECO:0000256" key="1">
    <source>
        <dbReference type="ARBA" id="ARBA00023122"/>
    </source>
</evidence>
<dbReference type="EMBL" id="BLAD01000040">
    <property type="protein sequence ID" value="GER99561.1"/>
    <property type="molecule type" value="Genomic_DNA"/>
</dbReference>
<dbReference type="InterPro" id="IPR046342">
    <property type="entry name" value="CBS_dom_sf"/>
</dbReference>
<evidence type="ECO:0000259" key="3">
    <source>
        <dbReference type="PROSITE" id="PS51371"/>
    </source>
</evidence>
<feature type="domain" description="CBS" evidence="3">
    <location>
        <begin position="76"/>
        <end position="134"/>
    </location>
</feature>
<evidence type="ECO:0000256" key="2">
    <source>
        <dbReference type="PROSITE-ProRule" id="PRU00703"/>
    </source>
</evidence>
<sequence length="141" mass="14947">MIPVQTVRDVMTTHPTTLPVDAPLIKAAKLMRDQGIGDVLVTKEGLLCGVVTDRDIVVRAVAEGRDINLTPLGTLCSSDVVSVGPDQSSDEVVRLMREKAIRRIPVVEGNRPIGIVSLGDMALERDPDSALSDISAAPPNG</sequence>
<feature type="domain" description="CBS" evidence="3">
    <location>
        <begin position="11"/>
        <end position="67"/>
    </location>
</feature>
<dbReference type="PANTHER" id="PTHR43080">
    <property type="entry name" value="CBS DOMAIN-CONTAINING PROTEIN CBSX3, MITOCHONDRIAL"/>
    <property type="match status" value="1"/>
</dbReference>
<dbReference type="CDD" id="cd04622">
    <property type="entry name" value="CBS_pair_HRP1_like"/>
    <property type="match status" value="1"/>
</dbReference>
<reference evidence="4 5" key="1">
    <citation type="submission" date="2019-10" db="EMBL/GenBank/DDBJ databases">
        <title>Whole genome shotgun sequence of Acrocarpospora corrugata NBRC 13972.</title>
        <authorList>
            <person name="Ichikawa N."/>
            <person name="Kimura A."/>
            <person name="Kitahashi Y."/>
            <person name="Komaki H."/>
            <person name="Oguchi A."/>
        </authorList>
    </citation>
    <scope>NUCLEOTIDE SEQUENCE [LARGE SCALE GENOMIC DNA]</scope>
    <source>
        <strain evidence="4 5">NBRC 13972</strain>
    </source>
</reference>
<keyword evidence="1 2" id="KW-0129">CBS domain</keyword>
<dbReference type="PROSITE" id="PS51371">
    <property type="entry name" value="CBS"/>
    <property type="match status" value="2"/>
</dbReference>
<keyword evidence="5" id="KW-1185">Reference proteome</keyword>
<comment type="caution">
    <text evidence="4">The sequence shown here is derived from an EMBL/GenBank/DDBJ whole genome shotgun (WGS) entry which is preliminary data.</text>
</comment>
<evidence type="ECO:0000313" key="5">
    <source>
        <dbReference type="Proteomes" id="UP000334990"/>
    </source>
</evidence>
<dbReference type="InterPro" id="IPR051257">
    <property type="entry name" value="Diverse_CBS-Domain"/>
</dbReference>
<dbReference type="SUPFAM" id="SSF54631">
    <property type="entry name" value="CBS-domain pair"/>
    <property type="match status" value="1"/>
</dbReference>
<protein>
    <submittedName>
        <fullName evidence="4">Oxidoreductase</fullName>
    </submittedName>
</protein>
<dbReference type="PANTHER" id="PTHR43080:SF2">
    <property type="entry name" value="CBS DOMAIN-CONTAINING PROTEIN"/>
    <property type="match status" value="1"/>
</dbReference>